<keyword evidence="2" id="KW-1185">Reference proteome</keyword>
<gene>
    <name evidence="1" type="ORF">E2C01_016111</name>
</gene>
<evidence type="ECO:0000313" key="2">
    <source>
        <dbReference type="Proteomes" id="UP000324222"/>
    </source>
</evidence>
<dbReference type="AlphaFoldDB" id="A0A5B7DPW3"/>
<protein>
    <submittedName>
        <fullName evidence="1">Uncharacterized protein</fullName>
    </submittedName>
</protein>
<evidence type="ECO:0000313" key="1">
    <source>
        <dbReference type="EMBL" id="MPC23074.1"/>
    </source>
</evidence>
<name>A0A5B7DPW3_PORTR</name>
<accession>A0A5B7DPW3</accession>
<dbReference type="EMBL" id="VSRR010001163">
    <property type="protein sequence ID" value="MPC23074.1"/>
    <property type="molecule type" value="Genomic_DNA"/>
</dbReference>
<reference evidence="1 2" key="1">
    <citation type="submission" date="2019-05" db="EMBL/GenBank/DDBJ databases">
        <title>Another draft genome of Portunus trituberculatus and its Hox gene families provides insights of decapod evolution.</title>
        <authorList>
            <person name="Jeong J.-H."/>
            <person name="Song I."/>
            <person name="Kim S."/>
            <person name="Choi T."/>
            <person name="Kim D."/>
            <person name="Ryu S."/>
            <person name="Kim W."/>
        </authorList>
    </citation>
    <scope>NUCLEOTIDE SEQUENCE [LARGE SCALE GENOMIC DNA]</scope>
    <source>
        <tissue evidence="1">Muscle</tissue>
    </source>
</reference>
<organism evidence="1 2">
    <name type="scientific">Portunus trituberculatus</name>
    <name type="common">Swimming crab</name>
    <name type="synonym">Neptunus trituberculatus</name>
    <dbReference type="NCBI Taxonomy" id="210409"/>
    <lineage>
        <taxon>Eukaryota</taxon>
        <taxon>Metazoa</taxon>
        <taxon>Ecdysozoa</taxon>
        <taxon>Arthropoda</taxon>
        <taxon>Crustacea</taxon>
        <taxon>Multicrustacea</taxon>
        <taxon>Malacostraca</taxon>
        <taxon>Eumalacostraca</taxon>
        <taxon>Eucarida</taxon>
        <taxon>Decapoda</taxon>
        <taxon>Pleocyemata</taxon>
        <taxon>Brachyura</taxon>
        <taxon>Eubrachyura</taxon>
        <taxon>Portunoidea</taxon>
        <taxon>Portunidae</taxon>
        <taxon>Portuninae</taxon>
        <taxon>Portunus</taxon>
    </lineage>
</organism>
<dbReference type="Proteomes" id="UP000324222">
    <property type="component" value="Unassembled WGS sequence"/>
</dbReference>
<comment type="caution">
    <text evidence="1">The sequence shown here is derived from an EMBL/GenBank/DDBJ whole genome shotgun (WGS) entry which is preliminary data.</text>
</comment>
<sequence>MVELVVSSEQHFIHFVTIFVALYEGHNALQDVLRRHVPFVTQVLYALQVARNSRAHHVIQEQNVLQDVHQHRVPLAILVSHAPLDAHHVLLDVHQHHALHVRQEYLVLLAVKKNVLFVIPVKAVPLDVPSLHVPFVTLGKDVHRDVLLHHVQTVTQDKDALWDALCSLVHHASLEKSVHRLAHLENALHATLERSVLLAAQ</sequence>
<proteinExistence type="predicted"/>